<evidence type="ECO:0000256" key="1">
    <source>
        <dbReference type="SAM" id="MobiDB-lite"/>
    </source>
</evidence>
<keyword evidence="3" id="KW-1185">Reference proteome</keyword>
<dbReference type="Proteomes" id="UP000799291">
    <property type="component" value="Unassembled WGS sequence"/>
</dbReference>
<protein>
    <recommendedName>
        <fullName evidence="4">Phosphodiester glycosidase domain-containing protein</fullName>
    </recommendedName>
</protein>
<feature type="region of interest" description="Disordered" evidence="1">
    <location>
        <begin position="1"/>
        <end position="105"/>
    </location>
</feature>
<accession>A0A6G1JMF2</accession>
<dbReference type="AlphaFoldDB" id="A0A6G1JMF2"/>
<evidence type="ECO:0000313" key="3">
    <source>
        <dbReference type="Proteomes" id="UP000799291"/>
    </source>
</evidence>
<sequence>MTTTKKMRIQLSRHDVGDAAGKDQDWKDPGEAQAEDHAKDQAEDYSKNQTEDYAKDQTENPAKEVSTPGRQEREKCKGQENHPRCHRRLYSASTAQGTTPRRNSLNYMTAEPDVTRWYRNTDFQPNRVTWWSFNSRNSLRRALGNQSRARPFLTAMRMNGKLDVISVTNVDLSVVGILTGGTSPHQFAGRTGSYLLSNSGFFVMGGQNAYSSVERTSSTPNSVNIPTDYNRHYEELKGRDDTFLWSGPSLKMPLKLKDPEFWYRDAQGQQTATSRVPGSLAHANQPNERLVIVTLPNGNKYLFVYTTTRTGDGVNVNQMRAVIETFLREFFRTTLAQTSQALNLDGGGSLYVSWNQGGREQVIATGSNRDGTPNQVANPRRATNLLKISTQKDQSLGI</sequence>
<feature type="compositionally biased region" description="Basic and acidic residues" evidence="1">
    <location>
        <begin position="12"/>
        <end position="62"/>
    </location>
</feature>
<organism evidence="2 3">
    <name type="scientific">Lentithecium fluviatile CBS 122367</name>
    <dbReference type="NCBI Taxonomy" id="1168545"/>
    <lineage>
        <taxon>Eukaryota</taxon>
        <taxon>Fungi</taxon>
        <taxon>Dikarya</taxon>
        <taxon>Ascomycota</taxon>
        <taxon>Pezizomycotina</taxon>
        <taxon>Dothideomycetes</taxon>
        <taxon>Pleosporomycetidae</taxon>
        <taxon>Pleosporales</taxon>
        <taxon>Massarineae</taxon>
        <taxon>Lentitheciaceae</taxon>
        <taxon>Lentithecium</taxon>
    </lineage>
</organism>
<evidence type="ECO:0000313" key="2">
    <source>
        <dbReference type="EMBL" id="KAF2691411.1"/>
    </source>
</evidence>
<proteinExistence type="predicted"/>
<dbReference type="OrthoDB" id="5188439at2759"/>
<feature type="compositionally biased region" description="Polar residues" evidence="1">
    <location>
        <begin position="91"/>
        <end position="105"/>
    </location>
</feature>
<reference evidence="2" key="1">
    <citation type="journal article" date="2020" name="Stud. Mycol.">
        <title>101 Dothideomycetes genomes: a test case for predicting lifestyles and emergence of pathogens.</title>
        <authorList>
            <person name="Haridas S."/>
            <person name="Albert R."/>
            <person name="Binder M."/>
            <person name="Bloem J."/>
            <person name="Labutti K."/>
            <person name="Salamov A."/>
            <person name="Andreopoulos B."/>
            <person name="Baker S."/>
            <person name="Barry K."/>
            <person name="Bills G."/>
            <person name="Bluhm B."/>
            <person name="Cannon C."/>
            <person name="Castanera R."/>
            <person name="Culley D."/>
            <person name="Daum C."/>
            <person name="Ezra D."/>
            <person name="Gonzalez J."/>
            <person name="Henrissat B."/>
            <person name="Kuo A."/>
            <person name="Liang C."/>
            <person name="Lipzen A."/>
            <person name="Lutzoni F."/>
            <person name="Magnuson J."/>
            <person name="Mondo S."/>
            <person name="Nolan M."/>
            <person name="Ohm R."/>
            <person name="Pangilinan J."/>
            <person name="Park H.-J."/>
            <person name="Ramirez L."/>
            <person name="Alfaro M."/>
            <person name="Sun H."/>
            <person name="Tritt A."/>
            <person name="Yoshinaga Y."/>
            <person name="Zwiers L.-H."/>
            <person name="Turgeon B."/>
            <person name="Goodwin S."/>
            <person name="Spatafora J."/>
            <person name="Crous P."/>
            <person name="Grigoriev I."/>
        </authorList>
    </citation>
    <scope>NUCLEOTIDE SEQUENCE</scope>
    <source>
        <strain evidence="2">CBS 122367</strain>
    </source>
</reference>
<name>A0A6G1JMF2_9PLEO</name>
<evidence type="ECO:0008006" key="4">
    <source>
        <dbReference type="Google" id="ProtNLM"/>
    </source>
</evidence>
<feature type="compositionally biased region" description="Basic and acidic residues" evidence="1">
    <location>
        <begin position="70"/>
        <end position="83"/>
    </location>
</feature>
<dbReference type="EMBL" id="MU005569">
    <property type="protein sequence ID" value="KAF2691411.1"/>
    <property type="molecule type" value="Genomic_DNA"/>
</dbReference>
<gene>
    <name evidence="2" type="ORF">K458DRAFT_397905</name>
</gene>